<evidence type="ECO:0000256" key="1">
    <source>
        <dbReference type="ARBA" id="ARBA00022553"/>
    </source>
</evidence>
<dbReference type="InterPro" id="IPR001789">
    <property type="entry name" value="Sig_transdc_resp-reg_receiver"/>
</dbReference>
<evidence type="ECO:0000313" key="5">
    <source>
        <dbReference type="Proteomes" id="UP000521868"/>
    </source>
</evidence>
<dbReference type="InterPro" id="IPR011006">
    <property type="entry name" value="CheY-like_superfamily"/>
</dbReference>
<dbReference type="AlphaFoldDB" id="A0A7X6DCS4"/>
<keyword evidence="1 2" id="KW-0597">Phosphoprotein</keyword>
<dbReference type="RefSeq" id="WP_168105858.1">
    <property type="nucleotide sequence ID" value="NZ_VTOX01000001.1"/>
</dbReference>
<evidence type="ECO:0000256" key="2">
    <source>
        <dbReference type="PROSITE-ProRule" id="PRU00169"/>
    </source>
</evidence>
<dbReference type="EMBL" id="VTOX01000001">
    <property type="protein sequence ID" value="NKE64799.1"/>
    <property type="molecule type" value="Genomic_DNA"/>
</dbReference>
<feature type="domain" description="Response regulatory" evidence="3">
    <location>
        <begin position="148"/>
        <end position="262"/>
    </location>
</feature>
<feature type="modified residue" description="4-aspartylphosphate" evidence="2">
    <location>
        <position position="55"/>
    </location>
</feature>
<accession>A0A7X6DCS4</accession>
<dbReference type="SMART" id="SM00448">
    <property type="entry name" value="REC"/>
    <property type="match status" value="2"/>
</dbReference>
<protein>
    <submittedName>
        <fullName evidence="4">Response regulator</fullName>
    </submittedName>
</protein>
<feature type="modified residue" description="4-aspartylphosphate" evidence="2">
    <location>
        <position position="196"/>
    </location>
</feature>
<evidence type="ECO:0000313" key="4">
    <source>
        <dbReference type="EMBL" id="NKE64799.1"/>
    </source>
</evidence>
<feature type="domain" description="Response regulatory" evidence="3">
    <location>
        <begin position="7"/>
        <end position="121"/>
    </location>
</feature>
<reference evidence="4 5" key="1">
    <citation type="journal article" date="2020" name="Nature">
        <title>Bacterial chemolithoautotrophy via manganese oxidation.</title>
        <authorList>
            <person name="Yu H."/>
            <person name="Leadbetter J.R."/>
        </authorList>
    </citation>
    <scope>NUCLEOTIDE SEQUENCE [LARGE SCALE GENOMIC DNA]</scope>
    <source>
        <strain evidence="4 5">RBP-1</strain>
    </source>
</reference>
<proteinExistence type="predicted"/>
<dbReference type="SUPFAM" id="SSF52172">
    <property type="entry name" value="CheY-like"/>
    <property type="match status" value="2"/>
</dbReference>
<name>A0A7X6DCS4_9BURK</name>
<dbReference type="PANTHER" id="PTHR44591">
    <property type="entry name" value="STRESS RESPONSE REGULATOR PROTEIN 1"/>
    <property type="match status" value="1"/>
</dbReference>
<dbReference type="Pfam" id="PF00072">
    <property type="entry name" value="Response_reg"/>
    <property type="match status" value="2"/>
</dbReference>
<sequence>MRVKKGSVLCVDDEPNILRSLHWMLHKDFDVMTAPDGHAALEMLRKHDFDVIVSDQRMPGMIGSEFLREACKLSPRAMRILLTGYSDMQAILRSINEGEVFRFVNKPWSNEELSTTVAEAAAIARTQPVPAPPPAQPAPDSIDDTLDSILVLDEDPELAGFVKQSASPRARITHASSMAEAVALLGSESVSVVVSDTRVGRMDTTPLLKVLKQRHPEIVSVVLASDSDVDAVIKLINQGQVYRFIPKPVKPAFLKIMLASAVHKHRELRRTPGMGRRHAVQAAPAGTEDRLVKAVQEEAMRLKPQAHSQGSASVLGRLGGGLKKLFGIG</sequence>
<keyword evidence="5" id="KW-1185">Reference proteome</keyword>
<evidence type="ECO:0000259" key="3">
    <source>
        <dbReference type="PROSITE" id="PS50110"/>
    </source>
</evidence>
<dbReference type="InterPro" id="IPR050595">
    <property type="entry name" value="Bact_response_regulator"/>
</dbReference>
<dbReference type="Gene3D" id="3.40.50.2300">
    <property type="match status" value="2"/>
</dbReference>
<dbReference type="CDD" id="cd17569">
    <property type="entry name" value="REC_HupR-like"/>
    <property type="match status" value="1"/>
</dbReference>
<comment type="caution">
    <text evidence="4">The sequence shown here is derived from an EMBL/GenBank/DDBJ whole genome shotgun (WGS) entry which is preliminary data.</text>
</comment>
<dbReference type="Proteomes" id="UP000521868">
    <property type="component" value="Unassembled WGS sequence"/>
</dbReference>
<organism evidence="4 5">
    <name type="scientific">Ramlibacter lithotrophicus</name>
    <dbReference type="NCBI Taxonomy" id="2606681"/>
    <lineage>
        <taxon>Bacteria</taxon>
        <taxon>Pseudomonadati</taxon>
        <taxon>Pseudomonadota</taxon>
        <taxon>Betaproteobacteria</taxon>
        <taxon>Burkholderiales</taxon>
        <taxon>Comamonadaceae</taxon>
        <taxon>Ramlibacter</taxon>
    </lineage>
</organism>
<dbReference type="PROSITE" id="PS50110">
    <property type="entry name" value="RESPONSE_REGULATORY"/>
    <property type="match status" value="2"/>
</dbReference>
<dbReference type="PANTHER" id="PTHR44591:SF19">
    <property type="entry name" value="TWO-COMPONENT RESPONSE REGULATOR-RELATED"/>
    <property type="match status" value="1"/>
</dbReference>
<gene>
    <name evidence="4" type="ORF">RAMLITH_03115</name>
</gene>
<dbReference type="GO" id="GO:0000160">
    <property type="term" value="P:phosphorelay signal transduction system"/>
    <property type="evidence" value="ECO:0007669"/>
    <property type="project" value="InterPro"/>
</dbReference>